<name>Q0MRP8_BOBOX</name>
<accession>Q0MRP8</accession>
<feature type="non-terminal residue" evidence="1">
    <location>
        <position position="1"/>
    </location>
</feature>
<protein>
    <submittedName>
        <fullName evidence="1">Milk lysozyme</fullName>
    </submittedName>
</protein>
<evidence type="ECO:0000313" key="1">
    <source>
        <dbReference type="EMBL" id="ABH88056.1"/>
    </source>
</evidence>
<feature type="non-terminal residue" evidence="1">
    <location>
        <position position="55"/>
    </location>
</feature>
<gene>
    <name evidence="1" type="primary">LZ</name>
</gene>
<dbReference type="AlphaFoldDB" id="Q0MRP8"/>
<sequence length="55" mass="5954">GCVWPDGKAITTHKLQTTMQETKALIMGYFKSIATGGAMMAKPQEQLTPVIYPAV</sequence>
<dbReference type="EMBL" id="DQ855422">
    <property type="protein sequence ID" value="ABH88056.1"/>
    <property type="molecule type" value="Genomic_DNA"/>
</dbReference>
<reference evidence="1" key="1">
    <citation type="submission" date="2006-07" db="EMBL/GenBank/DDBJ databases">
        <authorList>
            <person name="Salehin M."/>
            <person name="Ghosh A.K."/>
            <person name="Bhattacharya T.K."/>
            <person name="Sharma A."/>
        </authorList>
    </citation>
    <scope>NUCLEOTIDE SEQUENCE</scope>
</reference>
<proteinExistence type="predicted"/>
<organism evidence="1">
    <name type="scientific">Bos indicus x Bos taurus</name>
    <name type="common">Hybrid cattle</name>
    <dbReference type="NCBI Taxonomy" id="30522"/>
    <lineage>
        <taxon>Eukaryota</taxon>
        <taxon>Metazoa</taxon>
        <taxon>Chordata</taxon>
        <taxon>Craniata</taxon>
        <taxon>Vertebrata</taxon>
        <taxon>Euteleostomi</taxon>
        <taxon>Mammalia</taxon>
        <taxon>Eutheria</taxon>
        <taxon>Laurasiatheria</taxon>
        <taxon>Artiodactyla</taxon>
        <taxon>Ruminantia</taxon>
        <taxon>Pecora</taxon>
        <taxon>Bovidae</taxon>
        <taxon>Bovinae</taxon>
        <taxon>Bos</taxon>
    </lineage>
</organism>